<sequence>MRGFYRINGFYHNFFPLYNKVLGNPNSNLNFLDVKATLLASIRKL</sequence>
<dbReference type="Proteomes" id="UP000050280">
    <property type="component" value="Unassembled WGS sequence"/>
</dbReference>
<proteinExistence type="predicted"/>
<keyword evidence="2" id="KW-1185">Reference proteome</keyword>
<comment type="caution">
    <text evidence="1">The sequence shown here is derived from an EMBL/GenBank/DDBJ whole genome shotgun (WGS) entry which is preliminary data.</text>
</comment>
<name>A0A0P7AGG2_9FLAO</name>
<organism evidence="1 2">
    <name type="scientific">Croceitalea dokdonensis DOKDO 023</name>
    <dbReference type="NCBI Taxonomy" id="1300341"/>
    <lineage>
        <taxon>Bacteria</taxon>
        <taxon>Pseudomonadati</taxon>
        <taxon>Bacteroidota</taxon>
        <taxon>Flavobacteriia</taxon>
        <taxon>Flavobacteriales</taxon>
        <taxon>Flavobacteriaceae</taxon>
        <taxon>Croceitalea</taxon>
    </lineage>
</organism>
<evidence type="ECO:0000313" key="1">
    <source>
        <dbReference type="EMBL" id="KPM32517.1"/>
    </source>
</evidence>
<gene>
    <name evidence="1" type="ORF">I595_935</name>
</gene>
<dbReference type="AlphaFoldDB" id="A0A0P7AGG2"/>
<accession>A0A0P7AGG2</accession>
<dbReference type="EMBL" id="LDJX01000002">
    <property type="protein sequence ID" value="KPM32517.1"/>
    <property type="molecule type" value="Genomic_DNA"/>
</dbReference>
<evidence type="ECO:0000313" key="2">
    <source>
        <dbReference type="Proteomes" id="UP000050280"/>
    </source>
</evidence>
<reference evidence="1 2" key="1">
    <citation type="submission" date="2015-09" db="EMBL/GenBank/DDBJ databases">
        <title>Genome sequence of the marine flavobacterium Croceitalea dokdonensis DOKDO 023 that contains proton- and sodium-pumping rhodopsins.</title>
        <authorList>
            <person name="Kwon S.-K."/>
            <person name="Lee H.K."/>
            <person name="Kwak M.-J."/>
            <person name="Kim J.F."/>
        </authorList>
    </citation>
    <scope>NUCLEOTIDE SEQUENCE [LARGE SCALE GENOMIC DNA]</scope>
    <source>
        <strain evidence="1 2">DOKDO 023</strain>
    </source>
</reference>
<protein>
    <submittedName>
        <fullName evidence="1">Uncharacterized protein</fullName>
    </submittedName>
</protein>